<dbReference type="Pfam" id="PF00550">
    <property type="entry name" value="PP-binding"/>
    <property type="match status" value="1"/>
</dbReference>
<dbReference type="InterPro" id="IPR036291">
    <property type="entry name" value="NAD(P)-bd_dom_sf"/>
</dbReference>
<dbReference type="Gene3D" id="1.10.1200.10">
    <property type="entry name" value="ACP-like"/>
    <property type="match status" value="1"/>
</dbReference>
<dbReference type="SUPFAM" id="SSF53901">
    <property type="entry name" value="Thiolase-like"/>
    <property type="match status" value="1"/>
</dbReference>
<dbReference type="Gene3D" id="3.40.47.10">
    <property type="match status" value="1"/>
</dbReference>
<dbReference type="EC" id="2.3.1.85" evidence="1"/>
<dbReference type="InterPro" id="IPR014031">
    <property type="entry name" value="Ketoacyl_synth_C"/>
</dbReference>
<keyword evidence="16" id="KW-1185">Reference proteome</keyword>
<dbReference type="InterPro" id="IPR001227">
    <property type="entry name" value="Ac_transferase_dom_sf"/>
</dbReference>
<dbReference type="Pfam" id="PF00698">
    <property type="entry name" value="Acyl_transf_1"/>
    <property type="match status" value="1"/>
</dbReference>
<dbReference type="OrthoDB" id="329835at2759"/>
<dbReference type="Gene3D" id="3.40.366.10">
    <property type="entry name" value="Malonyl-Coenzyme A Acyl Carrier Protein, domain 2"/>
    <property type="match status" value="1"/>
</dbReference>
<dbReference type="InterPro" id="IPR050444">
    <property type="entry name" value="Polyketide_Synthase"/>
</dbReference>
<accession>A0A914AK94</accession>
<dbReference type="SUPFAM" id="SSF50129">
    <property type="entry name" value="GroES-like"/>
    <property type="match status" value="1"/>
</dbReference>
<dbReference type="Pfam" id="PF08240">
    <property type="entry name" value="ADH_N"/>
    <property type="match status" value="1"/>
</dbReference>
<dbReference type="SUPFAM" id="SSF51735">
    <property type="entry name" value="NAD(P)-binding Rossmann-fold domains"/>
    <property type="match status" value="2"/>
</dbReference>
<evidence type="ECO:0000256" key="3">
    <source>
        <dbReference type="ARBA" id="ARBA00022450"/>
    </source>
</evidence>
<dbReference type="SMART" id="SM00822">
    <property type="entry name" value="PKS_KR"/>
    <property type="match status" value="1"/>
</dbReference>
<dbReference type="CDD" id="cd00833">
    <property type="entry name" value="PKS"/>
    <property type="match status" value="1"/>
</dbReference>
<dbReference type="Pfam" id="PF02801">
    <property type="entry name" value="Ketoacyl-synt_C"/>
    <property type="match status" value="1"/>
</dbReference>
<dbReference type="SMART" id="SM00826">
    <property type="entry name" value="PKS_DH"/>
    <property type="match status" value="1"/>
</dbReference>
<dbReference type="InterPro" id="IPR016039">
    <property type="entry name" value="Thiolase-like"/>
</dbReference>
<dbReference type="CDD" id="cd05195">
    <property type="entry name" value="enoyl_red"/>
    <property type="match status" value="1"/>
</dbReference>
<evidence type="ECO:0000259" key="12">
    <source>
        <dbReference type="PROSITE" id="PS50075"/>
    </source>
</evidence>
<evidence type="ECO:0000256" key="6">
    <source>
        <dbReference type="ARBA" id="ARBA00022857"/>
    </source>
</evidence>
<evidence type="ECO:0000313" key="15">
    <source>
        <dbReference type="EnsemblMetazoa" id="XP_038064038.1"/>
    </source>
</evidence>
<keyword evidence="7" id="KW-0511">Multifunctional enzyme</keyword>
<dbReference type="GeneID" id="119734573"/>
<dbReference type="InterPro" id="IPR029063">
    <property type="entry name" value="SAM-dependent_MTases_sf"/>
</dbReference>
<feature type="region of interest" description="N-terminal hotdog fold" evidence="10">
    <location>
        <begin position="897"/>
        <end position="1021"/>
    </location>
</feature>
<dbReference type="EnsemblMetazoa" id="XM_038208110.1">
    <property type="protein sequence ID" value="XP_038064038.1"/>
    <property type="gene ID" value="LOC119734573"/>
</dbReference>
<dbReference type="InterPro" id="IPR057326">
    <property type="entry name" value="KR_dom"/>
</dbReference>
<dbReference type="SUPFAM" id="SSF47336">
    <property type="entry name" value="ACP-like"/>
    <property type="match status" value="1"/>
</dbReference>
<feature type="domain" description="PKS/mFAS DH" evidence="14">
    <location>
        <begin position="897"/>
        <end position="1173"/>
    </location>
</feature>
<dbReference type="GO" id="GO:0004312">
    <property type="term" value="F:fatty acid synthase activity"/>
    <property type="evidence" value="ECO:0007669"/>
    <property type="project" value="UniProtKB-EC"/>
</dbReference>
<dbReference type="InterPro" id="IPR020843">
    <property type="entry name" value="ER"/>
</dbReference>
<organism evidence="15 16">
    <name type="scientific">Patiria miniata</name>
    <name type="common">Bat star</name>
    <name type="synonym">Asterina miniata</name>
    <dbReference type="NCBI Taxonomy" id="46514"/>
    <lineage>
        <taxon>Eukaryota</taxon>
        <taxon>Metazoa</taxon>
        <taxon>Echinodermata</taxon>
        <taxon>Eleutherozoa</taxon>
        <taxon>Asterozoa</taxon>
        <taxon>Asteroidea</taxon>
        <taxon>Valvatacea</taxon>
        <taxon>Valvatida</taxon>
        <taxon>Asterinidae</taxon>
        <taxon>Patiria</taxon>
    </lineage>
</organism>
<dbReference type="Gene3D" id="3.30.70.3290">
    <property type="match status" value="1"/>
</dbReference>
<dbReference type="InterPro" id="IPR016035">
    <property type="entry name" value="Acyl_Trfase/lysoPLipase"/>
</dbReference>
<evidence type="ECO:0000256" key="9">
    <source>
        <dbReference type="ARBA" id="ARBA00044883"/>
    </source>
</evidence>
<feature type="domain" description="Carrier" evidence="12">
    <location>
        <begin position="2330"/>
        <end position="2404"/>
    </location>
</feature>
<evidence type="ECO:0000256" key="10">
    <source>
        <dbReference type="PROSITE-ProRule" id="PRU01363"/>
    </source>
</evidence>
<dbReference type="SMART" id="SM00829">
    <property type="entry name" value="PKS_ER"/>
    <property type="match status" value="1"/>
</dbReference>
<feature type="active site" description="Proton donor; for dehydratase activity" evidence="10">
    <location>
        <position position="1092"/>
    </location>
</feature>
<dbReference type="PANTHER" id="PTHR45681:SF6">
    <property type="entry name" value="POLYKETIDE SYNTHASE 37"/>
    <property type="match status" value="1"/>
</dbReference>
<dbReference type="Pfam" id="PF00109">
    <property type="entry name" value="ketoacyl-synt"/>
    <property type="match status" value="1"/>
</dbReference>
<keyword evidence="5" id="KW-0808">Transferase</keyword>
<dbReference type="InterPro" id="IPR042104">
    <property type="entry name" value="PKS_dehydratase_sf"/>
</dbReference>
<dbReference type="InterPro" id="IPR049552">
    <property type="entry name" value="PKS_DH_N"/>
</dbReference>
<dbReference type="Pfam" id="PF14765">
    <property type="entry name" value="PS-DH"/>
    <property type="match status" value="1"/>
</dbReference>
<dbReference type="CDD" id="cd05274">
    <property type="entry name" value="KR_FAS_SDR_x"/>
    <property type="match status" value="1"/>
</dbReference>
<keyword evidence="8" id="KW-0012">Acyltransferase</keyword>
<dbReference type="PANTHER" id="PTHR45681">
    <property type="entry name" value="POLYKETIDE SYNTHASE 44-RELATED"/>
    <property type="match status" value="1"/>
</dbReference>
<dbReference type="PROSITE" id="PS00012">
    <property type="entry name" value="PHOSPHOPANTETHEINE"/>
    <property type="match status" value="1"/>
</dbReference>
<dbReference type="InterPro" id="IPR013216">
    <property type="entry name" value="Methyltransf_11"/>
</dbReference>
<evidence type="ECO:0000256" key="1">
    <source>
        <dbReference type="ARBA" id="ARBA00012873"/>
    </source>
</evidence>
<dbReference type="GO" id="GO:0004315">
    <property type="term" value="F:3-oxoacyl-[acyl-carrier-protein] synthase activity"/>
    <property type="evidence" value="ECO:0007669"/>
    <property type="project" value="InterPro"/>
</dbReference>
<dbReference type="InterPro" id="IPR013154">
    <property type="entry name" value="ADH-like_N"/>
</dbReference>
<dbReference type="OMA" id="NYGPEFQ"/>
<keyword evidence="6" id="KW-0521">NADP</keyword>
<evidence type="ECO:0000259" key="14">
    <source>
        <dbReference type="PROSITE" id="PS52019"/>
    </source>
</evidence>
<keyword evidence="11" id="KW-0175">Coiled coil</keyword>
<dbReference type="Pfam" id="PF00107">
    <property type="entry name" value="ADH_zinc_N"/>
    <property type="match status" value="1"/>
</dbReference>
<keyword evidence="4" id="KW-0597">Phosphoprotein</keyword>
<dbReference type="InterPro" id="IPR020841">
    <property type="entry name" value="PKS_Beta-ketoAc_synthase_dom"/>
</dbReference>
<dbReference type="InterPro" id="IPR036736">
    <property type="entry name" value="ACP-like_sf"/>
</dbReference>
<dbReference type="InterPro" id="IPR049900">
    <property type="entry name" value="PKS_mFAS_DH"/>
</dbReference>
<dbReference type="Gene3D" id="3.90.180.10">
    <property type="entry name" value="Medium-chain alcohol dehydrogenases, catalytic domain"/>
    <property type="match status" value="1"/>
</dbReference>
<reference evidence="15" key="1">
    <citation type="submission" date="2022-11" db="UniProtKB">
        <authorList>
            <consortium name="EnsemblMetazoa"/>
        </authorList>
    </citation>
    <scope>IDENTIFICATION</scope>
</reference>
<evidence type="ECO:0000256" key="7">
    <source>
        <dbReference type="ARBA" id="ARBA00023268"/>
    </source>
</evidence>
<dbReference type="GO" id="GO:0008757">
    <property type="term" value="F:S-adenosylmethionine-dependent methyltransferase activity"/>
    <property type="evidence" value="ECO:0007669"/>
    <property type="project" value="InterPro"/>
</dbReference>
<dbReference type="GO" id="GO:0031177">
    <property type="term" value="F:phosphopantetheine binding"/>
    <property type="evidence" value="ECO:0007669"/>
    <property type="project" value="InterPro"/>
</dbReference>
<dbReference type="GO" id="GO:0044550">
    <property type="term" value="P:secondary metabolite biosynthetic process"/>
    <property type="evidence" value="ECO:0007669"/>
    <property type="project" value="UniProtKB-ARBA"/>
</dbReference>
<dbReference type="Pfam" id="PF16197">
    <property type="entry name" value="KAsynt_C_assoc"/>
    <property type="match status" value="1"/>
</dbReference>
<dbReference type="InterPro" id="IPR013968">
    <property type="entry name" value="PKS_KR"/>
</dbReference>
<dbReference type="SUPFAM" id="SSF53335">
    <property type="entry name" value="S-adenosyl-L-methionine-dependent methyltransferases"/>
    <property type="match status" value="1"/>
</dbReference>
<dbReference type="PROSITE" id="PS52004">
    <property type="entry name" value="KS3_2"/>
    <property type="match status" value="1"/>
</dbReference>
<evidence type="ECO:0000259" key="13">
    <source>
        <dbReference type="PROSITE" id="PS52004"/>
    </source>
</evidence>
<dbReference type="InterPro" id="IPR020806">
    <property type="entry name" value="PKS_PP-bd"/>
</dbReference>
<dbReference type="RefSeq" id="XP_038064038.1">
    <property type="nucleotide sequence ID" value="XM_038208110.1"/>
</dbReference>
<name>A0A914AK94_PATMI</name>
<dbReference type="PROSITE" id="PS00606">
    <property type="entry name" value="KS3_1"/>
    <property type="match status" value="1"/>
</dbReference>
<sequence length="2406" mass="262454">MEEAGGSTAFPPIAIVGIGCRLPGGVHSPEDFWKVIRDGKDTITEVPPDRWSLEKFYDPDHSKQGKMISRKGGFVEGIDRFDNTFFKISPREAMSMDPQQRLLLEVVHEAFEDAGIIPDTLGTSGGVYVAAGLMDYTVQTVSDASLINPYTLTGVSSSIAANRVSYAFDLRGPSYSVDTACASSITAMHLACTGLRNRECQTAVMAGCNALILPETSVAFSALGTLSTDGKCCPFSNTAKGYVRSEGWGALILKPLPIAQEDGDHIYAVIRGTAIAANGYSTSLTMPSSTAQEYVMKQAYFRSGIPLSDVLYVEAHGTGTPVGDPLEAKALGETFGPHRETPLKIGSAKGNFGHSECSSGVTTAIKVALMLDHKILCPTINFVETNPNIKLDDWKLQVQTQLQEVPPSQKTITFSLNTAGFGGAVGHVVFQEAPKNVTNRKKSIRSSDWKFGGISPGVHIVIPLSAKSKEALNDVAEQWQNFSNECDALQVVSWLSCRRKHYGCRLAFVSNSGEAFRDQTKQFLNAGSGSGIAVGTFSKKPKICFVFPGQGQQWGRMGQQLFIQEKVFREAVMECDEVFKQLSGWSLLYDKNIFSTNGSGDQANAATTLDTEMNHTAVLQPSILFFQIALVHLLRSWGIHPDVTVGHSLGEVAAAYVSGGLTLPEAVRVIYHRSSQQSKLKGAGSMAALRLPLSEAKCVCHQYENLYVAAVNAPAVTTIAGNTDAIDEITHNNPTVAKLLRVECAFHTPFMNPMEVPFRGAMEGAVKAKPEPGLIPFYSTVTGELYTGGFDTDYWWENIRGTVKFQAAVEEILNTDVDLFLEIGASATLLSSVNQISTHFKGVSSKLVPTGQREQDDYLTVIRALANLYVAGCDINWSIVTGGCGPWVRLPTYPWQHQSFWLETEERRKRRLGQDDRTFKGQSGNISLEMFPFLADHVVQDHLVFPGAGYLEMMVQSVFHETECPALSKVSFSKILTWTVLKDGSTKALGLQCQREGSNVQVTSDGVSYSSAKVESSPDIDLGAISIEEILLRCKTRFTGNDIYNVLAELGFDYGPSFQVVKEVALGDGEVVGFLLPLKSDSKQRMQVTHVDAGMQLLLFEAGGGLYLPVSMKSLHMSVPSMPTSKPLVAYVRITDLDSKVLVGDITIATSEGKVLLKASNCESHNITGSKTDVGLESCLYTTRMQSVKSCLPATSMACEKFGVDYLDARFGDEMGFIAKAQPWIQSLEEVCASYIHRALKDVEDKKFNQQQDCYLKSLKKMSRENCSDKVAVTDIESVLENIQANLPEMQQEIALLRRLGNNLPNTLKDLSALSSRSSLTDTSSAVMDSALVRVCYKAGADVIHSAVKVALQKKSVVRILEVGGQFGGLAKHALPLLRELCEESQVEYIYSFSATYSGGHPHQEQLPGFSFVKYQRLDLGEDVVSQGFVPGSVDVVICMDVIHLSEDLNRSLRNMYKLLCFGGWLFMGELMANTTCIGDVLLSGQDNCFLTEDGWKDVLSTNGFKEIVVVSTPQKYFHGIFVGCKISENQPTDLFRDPASCPCFVLFDGHDATARGLCVKLGVPVENMCLGGEDPMKALPQNPMAERNSLVCIYNPEDSLYQLTKLLQGIESKTLSFRKVFVVVIGTKSEAARVVGLVRSVTNGIHLPIYSIQMRDTKSASIESLEGLLKDKEVGDRELMISKGEVTVPRIIRVELSTGNDVVDGSHWQLGINKDGASKSSSSVEDLGFSFLDELDPLPGDVVVNVKSAGLNFKDVMMSLGLLDGLDDSDNVVTPHIGLECSGLIEKIGDGVTSFHIGDEVMGFGKHCLASQTVCDAQLLVHKPSCIEWNDAAGVCVVFTTAYHALVQRANLKNDEIVLIHSACGGVGLAAIQVAKMVGARIICSAGSENKRSYLRNELGIELVTDSRSERFYDDVMAWTDGFGVDVVLNSLHGEKLSRGIEALNPGGRFCEIGKRDILQNSSLQMSLLLENKSFMSCQIDRMMKLQKDKMHHLLLEVISHFGNNGPLNPIPTTANSIEDYQDTFTQMAKGNHIGKIVFSIPPDFKPSHVSSFSHIFDANATYIITGGYGGLGLALARWVCDRGARYISLVSLHGCHTDAARRTVSYLKKKGATVFDFAKDVSKTSDVQAMLSELSTIHNAPVVKGVFHLAGRILEESLSTLTPKMLDLILGAKTTGAKNLHNLTQDLPLDIFFMMSSSTSMWGHSSQPGYCAANAYLDALAEERRAMGLPAISLQLGPVRGAGFLEKNADIVETFAIKGSLTLHIDEVLQVISQILQIKNTPAVLCLSNQVWNNTLKFCHSGILKFRHFVQTARLRRSSSNVRVVHRKVAEGRVREKMGRLLCVDPDGIDLHQPMVDYGVDSLMAVEMVAWASKELNTSITQVEILGGITTDAFLQRVISSQIM</sequence>
<dbReference type="InterPro" id="IPR006162">
    <property type="entry name" value="Ppantetheine_attach_site"/>
</dbReference>
<feature type="coiled-coil region" evidence="11">
    <location>
        <begin position="1273"/>
        <end position="1300"/>
    </location>
</feature>
<dbReference type="SMART" id="SM00825">
    <property type="entry name" value="PKS_KS"/>
    <property type="match status" value="1"/>
</dbReference>
<dbReference type="GO" id="GO:0016491">
    <property type="term" value="F:oxidoreductase activity"/>
    <property type="evidence" value="ECO:0007669"/>
    <property type="project" value="InterPro"/>
</dbReference>
<dbReference type="InterPro" id="IPR049551">
    <property type="entry name" value="PKS_DH_C"/>
</dbReference>
<dbReference type="InterPro" id="IPR011032">
    <property type="entry name" value="GroES-like_sf"/>
</dbReference>
<dbReference type="Gene3D" id="3.40.50.720">
    <property type="entry name" value="NAD(P)-binding Rossmann-like Domain"/>
    <property type="match status" value="2"/>
</dbReference>
<dbReference type="SUPFAM" id="SSF52151">
    <property type="entry name" value="FabD/lysophospholipase-like"/>
    <property type="match status" value="1"/>
</dbReference>
<feature type="region of interest" description="C-terminal hotdog fold" evidence="10">
    <location>
        <begin position="1035"/>
        <end position="1173"/>
    </location>
</feature>
<dbReference type="InterPro" id="IPR014043">
    <property type="entry name" value="Acyl_transferase_dom"/>
</dbReference>
<dbReference type="InterPro" id="IPR016036">
    <property type="entry name" value="Malonyl_transacylase_ACP-bd"/>
</dbReference>
<dbReference type="Pfam" id="PF08241">
    <property type="entry name" value="Methyltransf_11"/>
    <property type="match status" value="1"/>
</dbReference>
<dbReference type="Gene3D" id="3.10.129.110">
    <property type="entry name" value="Polyketide synthase dehydratase"/>
    <property type="match status" value="1"/>
</dbReference>
<dbReference type="SMART" id="SM00823">
    <property type="entry name" value="PKS_PP"/>
    <property type="match status" value="1"/>
</dbReference>
<dbReference type="Pfam" id="PF21089">
    <property type="entry name" value="PKS_DH_N"/>
    <property type="match status" value="1"/>
</dbReference>
<dbReference type="PROSITE" id="PS52019">
    <property type="entry name" value="PKS_MFAS_DH"/>
    <property type="match status" value="1"/>
</dbReference>
<dbReference type="InterPro" id="IPR018201">
    <property type="entry name" value="Ketoacyl_synth_AS"/>
</dbReference>
<dbReference type="SMART" id="SM00827">
    <property type="entry name" value="PKS_AT"/>
    <property type="match status" value="1"/>
</dbReference>
<dbReference type="SUPFAM" id="SSF55048">
    <property type="entry name" value="Probable ACP-binding domain of malonyl-CoA ACP transacylase"/>
    <property type="match status" value="1"/>
</dbReference>
<evidence type="ECO:0000256" key="8">
    <source>
        <dbReference type="ARBA" id="ARBA00023315"/>
    </source>
</evidence>
<keyword evidence="3" id="KW-0596">Phosphopantetheine</keyword>
<dbReference type="Pfam" id="PF08659">
    <property type="entry name" value="KR"/>
    <property type="match status" value="1"/>
</dbReference>
<comment type="catalytic activity">
    <reaction evidence="9">
        <text>acetyl-CoA + n malonyl-CoA + 2n NADPH + 2n H(+) = a long-chain fatty acid + (n+1) CoA + n CO2 + 2n NADP(+).</text>
        <dbReference type="EC" id="2.3.1.85"/>
    </reaction>
</comment>
<dbReference type="PROSITE" id="PS50075">
    <property type="entry name" value="CARRIER"/>
    <property type="match status" value="1"/>
</dbReference>
<dbReference type="InterPro" id="IPR014030">
    <property type="entry name" value="Ketoacyl_synth_N"/>
</dbReference>
<proteinExistence type="predicted"/>
<dbReference type="Gene3D" id="3.40.50.150">
    <property type="entry name" value="Vaccinia Virus protein VP39"/>
    <property type="match status" value="1"/>
</dbReference>
<evidence type="ECO:0000256" key="5">
    <source>
        <dbReference type="ARBA" id="ARBA00022679"/>
    </source>
</evidence>
<feature type="domain" description="Ketosynthase family 3 (KS3)" evidence="13">
    <location>
        <begin position="10"/>
        <end position="432"/>
    </location>
</feature>
<protein>
    <recommendedName>
        <fullName evidence="2">Fatty acid synthase</fullName>
        <ecNumber evidence="1">2.3.1.85</ecNumber>
    </recommendedName>
</protein>
<evidence type="ECO:0000256" key="11">
    <source>
        <dbReference type="SAM" id="Coils"/>
    </source>
</evidence>
<evidence type="ECO:0000256" key="4">
    <source>
        <dbReference type="ARBA" id="ARBA00022553"/>
    </source>
</evidence>
<feature type="active site" description="Proton acceptor; for dehydratase activity" evidence="10">
    <location>
        <position position="937"/>
    </location>
</feature>
<evidence type="ECO:0000313" key="16">
    <source>
        <dbReference type="Proteomes" id="UP000887568"/>
    </source>
</evidence>
<dbReference type="FunFam" id="3.40.50.720:FF:000209">
    <property type="entry name" value="Polyketide synthase Pks12"/>
    <property type="match status" value="1"/>
</dbReference>
<dbReference type="InterPro" id="IPR013149">
    <property type="entry name" value="ADH-like_C"/>
</dbReference>
<dbReference type="Proteomes" id="UP000887568">
    <property type="component" value="Unplaced"/>
</dbReference>
<dbReference type="GO" id="GO:0006633">
    <property type="term" value="P:fatty acid biosynthetic process"/>
    <property type="evidence" value="ECO:0007669"/>
    <property type="project" value="InterPro"/>
</dbReference>
<evidence type="ECO:0000256" key="2">
    <source>
        <dbReference type="ARBA" id="ARBA00018769"/>
    </source>
</evidence>
<dbReference type="InterPro" id="IPR032821">
    <property type="entry name" value="PKS_assoc"/>
</dbReference>
<dbReference type="InterPro" id="IPR009081">
    <property type="entry name" value="PP-bd_ACP"/>
</dbReference>
<dbReference type="InterPro" id="IPR020807">
    <property type="entry name" value="PKS_DH"/>
</dbReference>